<dbReference type="PROSITE" id="PS51839">
    <property type="entry name" value="4FE4S_HC3"/>
    <property type="match status" value="1"/>
</dbReference>
<dbReference type="PROSITE" id="PS51085">
    <property type="entry name" value="2FE2S_FER_2"/>
    <property type="match status" value="1"/>
</dbReference>
<dbReference type="GO" id="GO:0008137">
    <property type="term" value="F:NADH dehydrogenase (ubiquinone) activity"/>
    <property type="evidence" value="ECO:0007669"/>
    <property type="project" value="InterPro"/>
</dbReference>
<evidence type="ECO:0000256" key="1">
    <source>
        <dbReference type="ARBA" id="ARBA00001966"/>
    </source>
</evidence>
<dbReference type="Pfam" id="PF10588">
    <property type="entry name" value="NADH-G_4Fe-4S_3"/>
    <property type="match status" value="1"/>
</dbReference>
<reference evidence="15 16" key="1">
    <citation type="submission" date="2019-04" db="EMBL/GenBank/DDBJ databases">
        <authorList>
            <person name="Van Vliet M D."/>
        </authorList>
    </citation>
    <scope>NUCLEOTIDE SEQUENCE [LARGE SCALE GENOMIC DNA]</scope>
    <source>
        <strain evidence="15 16">F1</strain>
    </source>
</reference>
<comment type="cofactor">
    <cofactor evidence="1">
        <name>[4Fe-4S] cluster</name>
        <dbReference type="ChEBI" id="CHEBI:49883"/>
    </cofactor>
</comment>
<evidence type="ECO:0000256" key="5">
    <source>
        <dbReference type="ARBA" id="ARBA00022714"/>
    </source>
</evidence>
<dbReference type="GO" id="GO:0042773">
    <property type="term" value="P:ATP synthesis coupled electron transport"/>
    <property type="evidence" value="ECO:0007669"/>
    <property type="project" value="InterPro"/>
</dbReference>
<dbReference type="SMART" id="SM00929">
    <property type="entry name" value="NADH-G_4Fe-4S_3"/>
    <property type="match status" value="1"/>
</dbReference>
<sequence length="235" mass="25985">MSDTVKITIDGKEIEARLGQTILEAADDAGIYIPRLCSHPDLKPIGSCRVCTVMCDGRPQAACVKPVMEGMVIENETPQLLQHRRNIIDMMFVEGNHFCMFCEKSGNCELQALAYRFGISAPQYPFQFPEKEVDASHPDVMLDHNRCVMCARCVRASQELDGKNVFQSIGRGFERKIGVNGEKALGDTDMAVSDRAADICPVGCIIKKRVGFKVPVGERLYDKKPIGSDIEGVRS</sequence>
<dbReference type="PIRSF" id="PIRSF000309">
    <property type="entry name" value="NAD_red_hyd_HoxU"/>
    <property type="match status" value="1"/>
</dbReference>
<dbReference type="Gene3D" id="3.30.70.20">
    <property type="match status" value="1"/>
</dbReference>
<dbReference type="AlphaFoldDB" id="A0A6C2U4V7"/>
<evidence type="ECO:0000256" key="12">
    <source>
        <dbReference type="ARBA" id="ARBA00034078"/>
    </source>
</evidence>
<evidence type="ECO:0000256" key="6">
    <source>
        <dbReference type="ARBA" id="ARBA00022723"/>
    </source>
</evidence>
<evidence type="ECO:0000259" key="14">
    <source>
        <dbReference type="PROSITE" id="PS51839"/>
    </source>
</evidence>
<dbReference type="RefSeq" id="WP_136080016.1">
    <property type="nucleotide sequence ID" value="NZ_CAAHFG010000001.1"/>
</dbReference>
<feature type="domain" description="2Fe-2S ferredoxin-type" evidence="13">
    <location>
        <begin position="3"/>
        <end position="79"/>
    </location>
</feature>
<dbReference type="Gene3D" id="3.10.20.740">
    <property type="match status" value="1"/>
</dbReference>
<dbReference type="GO" id="GO:0003677">
    <property type="term" value="F:DNA binding"/>
    <property type="evidence" value="ECO:0007669"/>
    <property type="project" value="UniProtKB-KW"/>
</dbReference>
<accession>A0A6C2U4V7</accession>
<keyword evidence="4" id="KW-0004">4Fe-4S</keyword>
<keyword evidence="9" id="KW-0411">Iron-sulfur</keyword>
<evidence type="ECO:0000313" key="15">
    <source>
        <dbReference type="EMBL" id="VGO14544.1"/>
    </source>
</evidence>
<evidence type="ECO:0000256" key="2">
    <source>
        <dbReference type="ARBA" id="ARBA00004370"/>
    </source>
</evidence>
<dbReference type="EMBL" id="CAAHFG010000001">
    <property type="protein sequence ID" value="VGO14544.1"/>
    <property type="molecule type" value="Genomic_DNA"/>
</dbReference>
<gene>
    <name evidence="15" type="primary">hoxU</name>
    <name evidence="15" type="ORF">PDESU_03107</name>
</gene>
<evidence type="ECO:0000256" key="8">
    <source>
        <dbReference type="ARBA" id="ARBA00023004"/>
    </source>
</evidence>
<comment type="subcellular location">
    <subcellularLocation>
        <location evidence="2">Membrane</location>
    </subcellularLocation>
</comment>
<organism evidence="15 16">
    <name type="scientific">Pontiella desulfatans</name>
    <dbReference type="NCBI Taxonomy" id="2750659"/>
    <lineage>
        <taxon>Bacteria</taxon>
        <taxon>Pseudomonadati</taxon>
        <taxon>Kiritimatiellota</taxon>
        <taxon>Kiritimatiellia</taxon>
        <taxon>Kiritimatiellales</taxon>
        <taxon>Pontiellaceae</taxon>
        <taxon>Pontiella</taxon>
    </lineage>
</organism>
<dbReference type="GO" id="GO:0016491">
    <property type="term" value="F:oxidoreductase activity"/>
    <property type="evidence" value="ECO:0007669"/>
    <property type="project" value="InterPro"/>
</dbReference>
<dbReference type="Pfam" id="PF13510">
    <property type="entry name" value="Fer2_4"/>
    <property type="match status" value="1"/>
</dbReference>
<dbReference type="InterPro" id="IPR001041">
    <property type="entry name" value="2Fe-2S_ferredoxin-type"/>
</dbReference>
<dbReference type="PROSITE" id="PS00641">
    <property type="entry name" value="COMPLEX1_75K_1"/>
    <property type="match status" value="1"/>
</dbReference>
<dbReference type="InterPro" id="IPR019574">
    <property type="entry name" value="NADH_UbQ_OxRdtase_Gsu_4Fe4S-bd"/>
</dbReference>
<evidence type="ECO:0000256" key="11">
    <source>
        <dbReference type="ARBA" id="ARBA00023136"/>
    </source>
</evidence>
<dbReference type="InterPro" id="IPR016214">
    <property type="entry name" value="NAD-red_Hydgase_HoxS_gsu"/>
</dbReference>
<evidence type="ECO:0000256" key="10">
    <source>
        <dbReference type="ARBA" id="ARBA00023027"/>
    </source>
</evidence>
<name>A0A6C2U4V7_PONDE</name>
<keyword evidence="5" id="KW-0001">2Fe-2S</keyword>
<comment type="similarity">
    <text evidence="3">Belongs to the complex I 75 kDa subunit family.</text>
</comment>
<keyword evidence="15" id="KW-0371">Homeobox</keyword>
<evidence type="ECO:0000256" key="3">
    <source>
        <dbReference type="ARBA" id="ARBA00005404"/>
    </source>
</evidence>
<dbReference type="InterPro" id="IPR000283">
    <property type="entry name" value="NADH_UbQ_OxRdtase_75kDa_su_CS"/>
</dbReference>
<dbReference type="Pfam" id="PF22117">
    <property type="entry name" value="Fer4_Nqo3"/>
    <property type="match status" value="1"/>
</dbReference>
<keyword evidence="11" id="KW-0472">Membrane</keyword>
<dbReference type="FunFam" id="3.30.70.20:FF:000002">
    <property type="entry name" value="NADH-ubiquinone oxidoreductase 75 kDa subunit"/>
    <property type="match status" value="1"/>
</dbReference>
<evidence type="ECO:0000256" key="9">
    <source>
        <dbReference type="ARBA" id="ARBA00023014"/>
    </source>
</evidence>
<keyword evidence="7" id="KW-1278">Translocase</keyword>
<proteinExistence type="inferred from homology"/>
<keyword evidence="8" id="KW-0408">Iron</keyword>
<dbReference type="GO" id="GO:0051539">
    <property type="term" value="F:4 iron, 4 sulfur cluster binding"/>
    <property type="evidence" value="ECO:0007669"/>
    <property type="project" value="UniProtKB-KW"/>
</dbReference>
<evidence type="ECO:0000259" key="13">
    <source>
        <dbReference type="PROSITE" id="PS51085"/>
    </source>
</evidence>
<dbReference type="GO" id="GO:0051537">
    <property type="term" value="F:2 iron, 2 sulfur cluster binding"/>
    <property type="evidence" value="ECO:0007669"/>
    <property type="project" value="UniProtKB-KW"/>
</dbReference>
<keyword evidence="6" id="KW-0479">Metal-binding</keyword>
<keyword evidence="16" id="KW-1185">Reference proteome</keyword>
<evidence type="ECO:0000313" key="16">
    <source>
        <dbReference type="Proteomes" id="UP000366872"/>
    </source>
</evidence>
<comment type="cofactor">
    <cofactor evidence="12">
        <name>[2Fe-2S] cluster</name>
        <dbReference type="ChEBI" id="CHEBI:190135"/>
    </cofactor>
</comment>
<dbReference type="SUPFAM" id="SSF54862">
    <property type="entry name" value="4Fe-4S ferredoxins"/>
    <property type="match status" value="1"/>
</dbReference>
<evidence type="ECO:0000256" key="7">
    <source>
        <dbReference type="ARBA" id="ARBA00022967"/>
    </source>
</evidence>
<feature type="domain" description="4Fe-4S His(Cys)3-ligated-type" evidence="14">
    <location>
        <begin position="79"/>
        <end position="118"/>
    </location>
</feature>
<dbReference type="GO" id="GO:0016020">
    <property type="term" value="C:membrane"/>
    <property type="evidence" value="ECO:0007669"/>
    <property type="project" value="UniProtKB-SubCell"/>
</dbReference>
<dbReference type="FunFam" id="3.10.20.740:FF:000004">
    <property type="entry name" value="NADH-quinone oxidoreductase"/>
    <property type="match status" value="1"/>
</dbReference>
<dbReference type="InterPro" id="IPR036010">
    <property type="entry name" value="2Fe-2S_ferredoxin-like_sf"/>
</dbReference>
<dbReference type="Proteomes" id="UP000366872">
    <property type="component" value="Unassembled WGS sequence"/>
</dbReference>
<dbReference type="SUPFAM" id="SSF54292">
    <property type="entry name" value="2Fe-2S ferredoxin-like"/>
    <property type="match status" value="1"/>
</dbReference>
<dbReference type="InterPro" id="IPR054351">
    <property type="entry name" value="NADH_UbQ_OxRdtase_ferredoxin"/>
</dbReference>
<evidence type="ECO:0000256" key="4">
    <source>
        <dbReference type="ARBA" id="ARBA00022485"/>
    </source>
</evidence>
<dbReference type="CDD" id="cd00207">
    <property type="entry name" value="fer2"/>
    <property type="match status" value="1"/>
</dbReference>
<keyword evidence="10" id="KW-0520">NAD</keyword>
<protein>
    <submittedName>
        <fullName evidence="15">NAD-reducing hydrogenase HoxS subunit gamma</fullName>
    </submittedName>
</protein>
<dbReference type="GO" id="GO:0046872">
    <property type="term" value="F:metal ion binding"/>
    <property type="evidence" value="ECO:0007669"/>
    <property type="project" value="UniProtKB-KW"/>
</dbReference>